<reference evidence="3" key="1">
    <citation type="submission" date="2012-06" db="EMBL/GenBank/DDBJ databases">
        <title>The complete genome of Belliella baltica DSM 15883.</title>
        <authorList>
            <person name="Lucas S."/>
            <person name="Copeland A."/>
            <person name="Lapidus A."/>
            <person name="Goodwin L."/>
            <person name="Pitluck S."/>
            <person name="Peters L."/>
            <person name="Mikhailova N."/>
            <person name="Davenport K."/>
            <person name="Kyrpides N."/>
            <person name="Mavromatis K."/>
            <person name="Pagani I."/>
            <person name="Ivanova N."/>
            <person name="Ovchinnikova G."/>
            <person name="Zeytun A."/>
            <person name="Detter J.C."/>
            <person name="Han C."/>
            <person name="Land M."/>
            <person name="Hauser L."/>
            <person name="Markowitz V."/>
            <person name="Cheng J.-F."/>
            <person name="Hugenholtz P."/>
            <person name="Woyke T."/>
            <person name="Wu D."/>
            <person name="Tindall B."/>
            <person name="Pomrenke H."/>
            <person name="Brambilla E."/>
            <person name="Klenk H.-P."/>
            <person name="Eisen J.A."/>
        </authorList>
    </citation>
    <scope>NUCLEOTIDE SEQUENCE [LARGE SCALE GENOMIC DNA]</scope>
    <source>
        <strain evidence="3">DSM 15883 / CIP 108006 / LMG 21964 / BA134</strain>
    </source>
</reference>
<proteinExistence type="predicted"/>
<dbReference type="EMBL" id="CP003281">
    <property type="protein sequence ID" value="AFL85222.1"/>
    <property type="molecule type" value="Genomic_DNA"/>
</dbReference>
<gene>
    <name evidence="2" type="ordered locus">Belba_2678</name>
</gene>
<keyword evidence="1" id="KW-0812">Transmembrane</keyword>
<dbReference type="HOGENOM" id="CLU_214807_0_0_10"/>
<keyword evidence="3" id="KW-1185">Reference proteome</keyword>
<sequence length="41" mass="4821">MDVDKTAVFCPICNFEFPRRNPIYAWVAVLLAIFLLILFIF</sequence>
<dbReference type="KEGG" id="bbd:Belba_2678"/>
<dbReference type="STRING" id="866536.Belba_2678"/>
<organism evidence="2 3">
    <name type="scientific">Belliella baltica (strain DSM 15883 / CIP 108006 / LMG 21964 / BA134)</name>
    <dbReference type="NCBI Taxonomy" id="866536"/>
    <lineage>
        <taxon>Bacteria</taxon>
        <taxon>Pseudomonadati</taxon>
        <taxon>Bacteroidota</taxon>
        <taxon>Cytophagia</taxon>
        <taxon>Cytophagales</taxon>
        <taxon>Cyclobacteriaceae</taxon>
        <taxon>Belliella</taxon>
    </lineage>
</organism>
<accession>I3Z7K4</accession>
<feature type="transmembrane region" description="Helical" evidence="1">
    <location>
        <begin position="23"/>
        <end position="40"/>
    </location>
</feature>
<protein>
    <submittedName>
        <fullName evidence="2">Uncharacterized protein</fullName>
    </submittedName>
</protein>
<name>I3Z7K4_BELBD</name>
<dbReference type="AlphaFoldDB" id="I3Z7K4"/>
<evidence type="ECO:0000313" key="2">
    <source>
        <dbReference type="EMBL" id="AFL85222.1"/>
    </source>
</evidence>
<evidence type="ECO:0000313" key="3">
    <source>
        <dbReference type="Proteomes" id="UP000006050"/>
    </source>
</evidence>
<keyword evidence="1" id="KW-0472">Membrane</keyword>
<evidence type="ECO:0000256" key="1">
    <source>
        <dbReference type="SAM" id="Phobius"/>
    </source>
</evidence>
<keyword evidence="1" id="KW-1133">Transmembrane helix</keyword>
<dbReference type="Proteomes" id="UP000006050">
    <property type="component" value="Chromosome"/>
</dbReference>